<evidence type="ECO:0000259" key="6">
    <source>
        <dbReference type="Pfam" id="PF16212"/>
    </source>
</evidence>
<sequence>MFVPSLDLTLYSSLFTVLPQCAAALFDQHVPAERALREPQLYKYTLHSKCYRIQSYWINILDAVWQSTVIFFMAYFSYQTQSNMDVSSFGFSLIFSMVITSLIHVIIQTSRIDWSVIAATAFSILVFLGFTLIFDSICVDCLAGESPYQVSYHSFQQGRFWFTNLLTIVTAMMPRYTVKCIYNKVRNPFM</sequence>
<organism evidence="7 8">
    <name type="scientific">Rotaria socialis</name>
    <dbReference type="NCBI Taxonomy" id="392032"/>
    <lineage>
        <taxon>Eukaryota</taxon>
        <taxon>Metazoa</taxon>
        <taxon>Spiralia</taxon>
        <taxon>Gnathifera</taxon>
        <taxon>Rotifera</taxon>
        <taxon>Eurotatoria</taxon>
        <taxon>Bdelloidea</taxon>
        <taxon>Philodinida</taxon>
        <taxon>Philodinidae</taxon>
        <taxon>Rotaria</taxon>
    </lineage>
</organism>
<dbReference type="AlphaFoldDB" id="A0A817VJF9"/>
<protein>
    <recommendedName>
        <fullName evidence="6">P-type ATPase C-terminal domain-containing protein</fullName>
    </recommendedName>
</protein>
<keyword evidence="3" id="KW-0460">Magnesium</keyword>
<evidence type="ECO:0000256" key="1">
    <source>
        <dbReference type="ARBA" id="ARBA00004141"/>
    </source>
</evidence>
<evidence type="ECO:0000256" key="2">
    <source>
        <dbReference type="ARBA" id="ARBA00022723"/>
    </source>
</evidence>
<dbReference type="Pfam" id="PF16212">
    <property type="entry name" value="PhoLip_ATPase_C"/>
    <property type="match status" value="1"/>
</dbReference>
<keyword evidence="2" id="KW-0479">Metal-binding</keyword>
<dbReference type="GO" id="GO:0005886">
    <property type="term" value="C:plasma membrane"/>
    <property type="evidence" value="ECO:0007669"/>
    <property type="project" value="TreeGrafter"/>
</dbReference>
<feature type="transmembrane region" description="Helical" evidence="4">
    <location>
        <begin position="88"/>
        <end position="107"/>
    </location>
</feature>
<dbReference type="PANTHER" id="PTHR24092:SF218">
    <property type="entry name" value="PHOSPHOLIPID-TRANSPORTING ATPASE"/>
    <property type="match status" value="1"/>
</dbReference>
<name>A0A817VJF9_9BILA</name>
<dbReference type="GO" id="GO:0045332">
    <property type="term" value="P:phospholipid translocation"/>
    <property type="evidence" value="ECO:0007669"/>
    <property type="project" value="TreeGrafter"/>
</dbReference>
<dbReference type="PANTHER" id="PTHR24092">
    <property type="entry name" value="PROBABLE PHOSPHOLIPID-TRANSPORTING ATPASE"/>
    <property type="match status" value="1"/>
</dbReference>
<dbReference type="EMBL" id="CAJNYD010001532">
    <property type="protein sequence ID" value="CAF3345235.1"/>
    <property type="molecule type" value="Genomic_DNA"/>
</dbReference>
<feature type="signal peptide" evidence="5">
    <location>
        <begin position="1"/>
        <end position="24"/>
    </location>
</feature>
<evidence type="ECO:0000313" key="7">
    <source>
        <dbReference type="EMBL" id="CAF3345235.1"/>
    </source>
</evidence>
<keyword evidence="4" id="KW-0812">Transmembrane</keyword>
<feature type="chain" id="PRO_5032882378" description="P-type ATPase C-terminal domain-containing protein" evidence="5">
    <location>
        <begin position="25"/>
        <end position="190"/>
    </location>
</feature>
<comment type="subcellular location">
    <subcellularLocation>
        <location evidence="1">Membrane</location>
        <topology evidence="1">Multi-pass membrane protein</topology>
    </subcellularLocation>
</comment>
<keyword evidence="4" id="KW-0472">Membrane</keyword>
<accession>A0A817VJF9</accession>
<evidence type="ECO:0000256" key="4">
    <source>
        <dbReference type="SAM" id="Phobius"/>
    </source>
</evidence>
<proteinExistence type="predicted"/>
<keyword evidence="5" id="KW-0732">Signal</keyword>
<dbReference type="GO" id="GO:0140326">
    <property type="term" value="F:ATPase-coupled intramembrane lipid transporter activity"/>
    <property type="evidence" value="ECO:0007669"/>
    <property type="project" value="TreeGrafter"/>
</dbReference>
<evidence type="ECO:0000256" key="3">
    <source>
        <dbReference type="ARBA" id="ARBA00022842"/>
    </source>
</evidence>
<dbReference type="Proteomes" id="UP000663833">
    <property type="component" value="Unassembled WGS sequence"/>
</dbReference>
<evidence type="ECO:0000256" key="5">
    <source>
        <dbReference type="SAM" id="SignalP"/>
    </source>
</evidence>
<dbReference type="InterPro" id="IPR032630">
    <property type="entry name" value="P_typ_ATPase_c"/>
</dbReference>
<keyword evidence="4" id="KW-1133">Transmembrane helix</keyword>
<comment type="caution">
    <text evidence="7">The sequence shown here is derived from an EMBL/GenBank/DDBJ whole genome shotgun (WGS) entry which is preliminary data.</text>
</comment>
<feature type="transmembrane region" description="Helical" evidence="4">
    <location>
        <begin position="56"/>
        <end position="76"/>
    </location>
</feature>
<feature type="domain" description="P-type ATPase C-terminal" evidence="6">
    <location>
        <begin position="5"/>
        <end position="185"/>
    </location>
</feature>
<dbReference type="GO" id="GO:0046872">
    <property type="term" value="F:metal ion binding"/>
    <property type="evidence" value="ECO:0007669"/>
    <property type="project" value="UniProtKB-KW"/>
</dbReference>
<feature type="transmembrane region" description="Helical" evidence="4">
    <location>
        <begin position="114"/>
        <end position="134"/>
    </location>
</feature>
<evidence type="ECO:0000313" key="8">
    <source>
        <dbReference type="Proteomes" id="UP000663833"/>
    </source>
</evidence>
<reference evidence="7" key="1">
    <citation type="submission" date="2021-02" db="EMBL/GenBank/DDBJ databases">
        <authorList>
            <person name="Nowell W R."/>
        </authorList>
    </citation>
    <scope>NUCLEOTIDE SEQUENCE</scope>
</reference>
<gene>
    <name evidence="7" type="ORF">LUA448_LOCUS12539</name>
</gene>